<dbReference type="EMBL" id="HE797334">
    <property type="protein sequence ID" value="CCM06446.1"/>
    <property type="molecule type" value="Genomic_DNA"/>
</dbReference>
<reference evidence="1 2" key="1">
    <citation type="journal article" date="2012" name="Appl. Environ. Microbiol.">
        <title>Short-read sequencing for genomic analysis of the brown rot fungus Fibroporia radiculosa.</title>
        <authorList>
            <person name="Tang J.D."/>
            <person name="Perkins A.D."/>
            <person name="Sonstegard T.S."/>
            <person name="Schroeder S.G."/>
            <person name="Burgess S.C."/>
            <person name="Diehl S.V."/>
        </authorList>
    </citation>
    <scope>NUCLEOTIDE SEQUENCE [LARGE SCALE GENOMIC DNA]</scope>
    <source>
        <strain evidence="1 2">TFFH 294</strain>
    </source>
</reference>
<dbReference type="InParanoid" id="J4ICI0"/>
<dbReference type="RefSeq" id="XP_012185729.1">
    <property type="nucleotide sequence ID" value="XM_012330339.1"/>
</dbReference>
<evidence type="ECO:0000313" key="2">
    <source>
        <dbReference type="Proteomes" id="UP000006352"/>
    </source>
</evidence>
<dbReference type="Proteomes" id="UP000006352">
    <property type="component" value="Unassembled WGS sequence"/>
</dbReference>
<keyword evidence="2" id="KW-1185">Reference proteome</keyword>
<dbReference type="PROSITE" id="PS51257">
    <property type="entry name" value="PROKAR_LIPOPROTEIN"/>
    <property type="match status" value="1"/>
</dbReference>
<protein>
    <submittedName>
        <fullName evidence="1">Uncharacterized protein</fullName>
    </submittedName>
</protein>
<evidence type="ECO:0000313" key="1">
    <source>
        <dbReference type="EMBL" id="CCM06446.1"/>
    </source>
</evidence>
<dbReference type="STRING" id="599839.J4ICI0"/>
<proteinExistence type="predicted"/>
<dbReference type="GeneID" id="24101346"/>
<gene>
    <name evidence="1" type="ORF">FIBRA_08710</name>
</gene>
<dbReference type="OrthoDB" id="2802125at2759"/>
<dbReference type="AlphaFoldDB" id="J4ICI0"/>
<dbReference type="HOGENOM" id="CLU_2084879_0_0_1"/>
<accession>J4ICI0</accession>
<organism evidence="1 2">
    <name type="scientific">Fibroporia radiculosa</name>
    <dbReference type="NCBI Taxonomy" id="599839"/>
    <lineage>
        <taxon>Eukaryota</taxon>
        <taxon>Fungi</taxon>
        <taxon>Dikarya</taxon>
        <taxon>Basidiomycota</taxon>
        <taxon>Agaricomycotina</taxon>
        <taxon>Agaricomycetes</taxon>
        <taxon>Polyporales</taxon>
        <taxon>Fibroporiaceae</taxon>
        <taxon>Fibroporia</taxon>
    </lineage>
</organism>
<sequence length="117" mass="13364">MFHRGFATHNERPRRPGGWRMQPYPHFTAACEVAFDARPAMADELLAVQTSFLRRMLGLNTRSMLVVLYSETGLWSLKYRRVALGLRYLLYVLEKRPALPYAAPAEVRALALEGQPS</sequence>
<name>J4ICI0_9APHY</name>